<evidence type="ECO:0000313" key="10">
    <source>
        <dbReference type="EMBL" id="EDQ86203.1"/>
    </source>
</evidence>
<dbReference type="Pfam" id="PF00270">
    <property type="entry name" value="DEAD"/>
    <property type="match status" value="1"/>
</dbReference>
<dbReference type="KEGG" id="mbr:MONBRDRAFT_33876"/>
<feature type="compositionally biased region" description="Gly residues" evidence="7">
    <location>
        <begin position="219"/>
        <end position="230"/>
    </location>
</feature>
<comment type="similarity">
    <text evidence="6">Belongs to the DEAD box helicase family.</text>
</comment>
<dbReference type="PANTHER" id="PTHR24031">
    <property type="entry name" value="RNA HELICASE"/>
    <property type="match status" value="1"/>
</dbReference>
<dbReference type="GO" id="GO:0005634">
    <property type="term" value="C:nucleus"/>
    <property type="evidence" value="ECO:0000318"/>
    <property type="project" value="GO_Central"/>
</dbReference>
<feature type="compositionally biased region" description="Basic and acidic residues" evidence="7">
    <location>
        <begin position="595"/>
        <end position="605"/>
    </location>
</feature>
<feature type="region of interest" description="Disordered" evidence="7">
    <location>
        <begin position="185"/>
        <end position="335"/>
    </location>
</feature>
<dbReference type="InterPro" id="IPR000629">
    <property type="entry name" value="RNA-helicase_DEAD-box_CS"/>
</dbReference>
<evidence type="ECO:0000256" key="5">
    <source>
        <dbReference type="ARBA" id="ARBA00022884"/>
    </source>
</evidence>
<keyword evidence="2 6" id="KW-0378">Hydrolase</keyword>
<feature type="region of interest" description="Disordered" evidence="7">
    <location>
        <begin position="904"/>
        <end position="931"/>
    </location>
</feature>
<dbReference type="Gene3D" id="3.40.50.300">
    <property type="entry name" value="P-loop containing nucleotide triphosphate hydrolases"/>
    <property type="match status" value="2"/>
</dbReference>
<evidence type="ECO:0000256" key="1">
    <source>
        <dbReference type="ARBA" id="ARBA00022741"/>
    </source>
</evidence>
<evidence type="ECO:0000313" key="11">
    <source>
        <dbReference type="Proteomes" id="UP000001357"/>
    </source>
</evidence>
<feature type="region of interest" description="Disordered" evidence="7">
    <location>
        <begin position="1"/>
        <end position="25"/>
    </location>
</feature>
<dbReference type="OMA" id="HISALHF"/>
<comment type="domain">
    <text evidence="6">The Q motif is unique to and characteristic of the DEAD box family of RNA helicases and controls ATP binding and hydrolysis.</text>
</comment>
<dbReference type="SMART" id="SM01178">
    <property type="entry name" value="DUF4217"/>
    <property type="match status" value="1"/>
</dbReference>
<dbReference type="eggNOG" id="KOG0348">
    <property type="taxonomic scope" value="Eukaryota"/>
</dbReference>
<feature type="region of interest" description="Disordered" evidence="7">
    <location>
        <begin position="586"/>
        <end position="623"/>
    </location>
</feature>
<keyword evidence="3 6" id="KW-0347">Helicase</keyword>
<dbReference type="InParanoid" id="A9V840"/>
<evidence type="ECO:0000259" key="8">
    <source>
        <dbReference type="PROSITE" id="PS51192"/>
    </source>
</evidence>
<dbReference type="InterPro" id="IPR025313">
    <property type="entry name" value="SPB4-like_CTE"/>
</dbReference>
<feature type="compositionally biased region" description="Low complexity" evidence="7">
    <location>
        <begin position="288"/>
        <end position="307"/>
    </location>
</feature>
<dbReference type="InterPro" id="IPR014001">
    <property type="entry name" value="Helicase_ATP-bd"/>
</dbReference>
<dbReference type="STRING" id="81824.A9V840"/>
<comment type="function">
    <text evidence="6">RNA helicase.</text>
</comment>
<feature type="domain" description="Helicase C-terminal" evidence="9">
    <location>
        <begin position="649"/>
        <end position="827"/>
    </location>
</feature>
<sequence length="965" mass="104011">METVATASPLLLGSPPKHSLSGPLRPPVSLPAVLNPTTPSTGTSPQRAFALPPIGPSSSSSTPLRVGVLEFRIYNIFAKTSPLTFHLAPPRPTLPLPPPPHPHTHTHTHLFTSLSLSLSLSNSLSLSQTLKLSLSLSNSLSLKLSQTLSNSLKLSQTLSLSNSLKLSQTLSNSLKLSQTLSNSLKLSQTHTRAKTAAGGGRQRFSSRERFEHRRQKNKGGSGQGQGGEGQRGQRRPAAAPTEPSRPHSDKRGSSGSRPAASLDKSGSAGPHAARVNGAAPDKTERAKPAAPSSKSSSQTPSASGPSTHQHQRGKTSMLFGKNDDPTPGAKAPKTVGKRNTREVKVMTALSFEDLNIADRLRETLQTMNLNRLTLPQQHATPLLLQHCDVMLKSPTGTGKTLAYAIPIVQDLQGLQHKVERSDGPLAIVLTPTRELAQQSLEVIQQLLKSFNWIVPGAITGGEKKKAEKARLRKGINILVATPGRMMDHIRTTKALQLKSVRWLILDEADRLLDSGFEQTVKDIVGALNQARAKTNKAMRRTNALVSATLTPKVLRLAKDITTDTYFVDTTSETEAKRVYKLKNLSAPELTEESDDKDKPEDESKTAPKASTAEPKAPASQVSTVAEVDEADVIMGAGDDAEARVYISTKLTQYYTVVPPKLRLVAMLAYLRKTCIKNKALVFVQSRDEAAFYAELFTKLQQPKEGAGFSADRILTGVELYFLHGGMEQKDRTASYRAFCKATHGALICTDVAARGLDIPRVSGVLQTSCAPTVADHVHRVGRTARLEAGGEATLFVLPTELEYLQVLEKEQLSLTALDVMDLLTSLTLHRGDRDVTKQVASRVQMACEENTTQEAMHTRAVAAFTAYVRAYATYPSAMKGIFHVKHLHLGHLAKSFALREAPQGLQGAGGKGASKAAQAKKSKLTAKQKMMQNAKRVTAAASDEFSGGFAGAGARAPKRRRGMGQ</sequence>
<gene>
    <name evidence="10" type="ORF">MONBRDRAFT_33876</name>
</gene>
<comment type="catalytic activity">
    <reaction evidence="6">
        <text>ATP + H2O = ADP + phosphate + H(+)</text>
        <dbReference type="Rhea" id="RHEA:13065"/>
        <dbReference type="ChEBI" id="CHEBI:15377"/>
        <dbReference type="ChEBI" id="CHEBI:15378"/>
        <dbReference type="ChEBI" id="CHEBI:30616"/>
        <dbReference type="ChEBI" id="CHEBI:43474"/>
        <dbReference type="ChEBI" id="CHEBI:456216"/>
        <dbReference type="EC" id="3.6.4.13"/>
    </reaction>
</comment>
<dbReference type="GO" id="GO:0003723">
    <property type="term" value="F:RNA binding"/>
    <property type="evidence" value="ECO:0007669"/>
    <property type="project" value="UniProtKB-UniRule"/>
</dbReference>
<dbReference type="SUPFAM" id="SSF52540">
    <property type="entry name" value="P-loop containing nucleoside triphosphate hydrolases"/>
    <property type="match status" value="2"/>
</dbReference>
<keyword evidence="5 6" id="KW-0694">RNA-binding</keyword>
<dbReference type="GeneID" id="5894216"/>
<keyword evidence="1 6" id="KW-0547">Nucleotide-binding</keyword>
<dbReference type="GO" id="GO:0003724">
    <property type="term" value="F:RNA helicase activity"/>
    <property type="evidence" value="ECO:0007669"/>
    <property type="project" value="UniProtKB-EC"/>
</dbReference>
<dbReference type="GO" id="GO:0005524">
    <property type="term" value="F:ATP binding"/>
    <property type="evidence" value="ECO:0007669"/>
    <property type="project" value="UniProtKB-UniRule"/>
</dbReference>
<dbReference type="FunCoup" id="A9V840">
    <property type="interactions" value="1402"/>
</dbReference>
<evidence type="ECO:0000256" key="3">
    <source>
        <dbReference type="ARBA" id="ARBA00022806"/>
    </source>
</evidence>
<dbReference type="PROSITE" id="PS51192">
    <property type="entry name" value="HELICASE_ATP_BIND_1"/>
    <property type="match status" value="1"/>
</dbReference>
<dbReference type="Proteomes" id="UP000001357">
    <property type="component" value="Unassembled WGS sequence"/>
</dbReference>
<reference evidence="10 11" key="1">
    <citation type="journal article" date="2008" name="Nature">
        <title>The genome of the choanoflagellate Monosiga brevicollis and the origin of metazoans.</title>
        <authorList>
            <consortium name="JGI Sequencing"/>
            <person name="King N."/>
            <person name="Westbrook M.J."/>
            <person name="Young S.L."/>
            <person name="Kuo A."/>
            <person name="Abedin M."/>
            <person name="Chapman J."/>
            <person name="Fairclough S."/>
            <person name="Hellsten U."/>
            <person name="Isogai Y."/>
            <person name="Letunic I."/>
            <person name="Marr M."/>
            <person name="Pincus D."/>
            <person name="Putnam N."/>
            <person name="Rokas A."/>
            <person name="Wright K.J."/>
            <person name="Zuzow R."/>
            <person name="Dirks W."/>
            <person name="Good M."/>
            <person name="Goodstein D."/>
            <person name="Lemons D."/>
            <person name="Li W."/>
            <person name="Lyons J.B."/>
            <person name="Morris A."/>
            <person name="Nichols S."/>
            <person name="Richter D.J."/>
            <person name="Salamov A."/>
            <person name="Bork P."/>
            <person name="Lim W.A."/>
            <person name="Manning G."/>
            <person name="Miller W.T."/>
            <person name="McGinnis W."/>
            <person name="Shapiro H."/>
            <person name="Tjian R."/>
            <person name="Grigoriev I.V."/>
            <person name="Rokhsar D."/>
        </authorList>
    </citation>
    <scope>NUCLEOTIDE SEQUENCE [LARGE SCALE GENOMIC DNA]</scope>
    <source>
        <strain evidence="11">MX1 / ATCC 50154</strain>
    </source>
</reference>
<keyword evidence="11" id="KW-1185">Reference proteome</keyword>
<dbReference type="InterPro" id="IPR011545">
    <property type="entry name" value="DEAD/DEAH_box_helicase_dom"/>
</dbReference>
<dbReference type="RefSeq" id="XP_001748873.1">
    <property type="nucleotide sequence ID" value="XM_001748821.1"/>
</dbReference>
<protein>
    <recommendedName>
        <fullName evidence="6">ATP-dependent RNA helicase</fullName>
        <ecNumber evidence="6">3.6.4.13</ecNumber>
    </recommendedName>
</protein>
<organism evidence="10 11">
    <name type="scientific">Monosiga brevicollis</name>
    <name type="common">Choanoflagellate</name>
    <dbReference type="NCBI Taxonomy" id="81824"/>
    <lineage>
        <taxon>Eukaryota</taxon>
        <taxon>Choanoflagellata</taxon>
        <taxon>Craspedida</taxon>
        <taxon>Salpingoecidae</taxon>
        <taxon>Monosiga</taxon>
    </lineage>
</organism>
<dbReference type="SMART" id="SM00490">
    <property type="entry name" value="HELICc"/>
    <property type="match status" value="1"/>
</dbReference>
<dbReference type="InterPro" id="IPR027417">
    <property type="entry name" value="P-loop_NTPase"/>
</dbReference>
<evidence type="ECO:0000259" key="9">
    <source>
        <dbReference type="PROSITE" id="PS51194"/>
    </source>
</evidence>
<dbReference type="CDD" id="cd18787">
    <property type="entry name" value="SF2_C_DEAD"/>
    <property type="match status" value="1"/>
</dbReference>
<proteinExistence type="inferred from homology"/>
<dbReference type="SMART" id="SM00487">
    <property type="entry name" value="DEXDc"/>
    <property type="match status" value="1"/>
</dbReference>
<dbReference type="GO" id="GO:0016887">
    <property type="term" value="F:ATP hydrolysis activity"/>
    <property type="evidence" value="ECO:0007669"/>
    <property type="project" value="RHEA"/>
</dbReference>
<dbReference type="GO" id="GO:0042254">
    <property type="term" value="P:ribosome biogenesis"/>
    <property type="evidence" value="ECO:0000318"/>
    <property type="project" value="GO_Central"/>
</dbReference>
<evidence type="ECO:0000256" key="6">
    <source>
        <dbReference type="RuleBase" id="RU365068"/>
    </source>
</evidence>
<evidence type="ECO:0000256" key="2">
    <source>
        <dbReference type="ARBA" id="ARBA00022801"/>
    </source>
</evidence>
<dbReference type="PROSITE" id="PS51194">
    <property type="entry name" value="HELICASE_CTER"/>
    <property type="match status" value="1"/>
</dbReference>
<evidence type="ECO:0000256" key="4">
    <source>
        <dbReference type="ARBA" id="ARBA00022840"/>
    </source>
</evidence>
<dbReference type="InterPro" id="IPR001650">
    <property type="entry name" value="Helicase_C-like"/>
</dbReference>
<dbReference type="Pfam" id="PF00271">
    <property type="entry name" value="Helicase_C"/>
    <property type="match status" value="1"/>
</dbReference>
<evidence type="ECO:0000256" key="7">
    <source>
        <dbReference type="SAM" id="MobiDB-lite"/>
    </source>
</evidence>
<dbReference type="EMBL" id="CH991567">
    <property type="protein sequence ID" value="EDQ86203.1"/>
    <property type="molecule type" value="Genomic_DNA"/>
</dbReference>
<keyword evidence="4 6" id="KW-0067">ATP-binding</keyword>
<dbReference type="PROSITE" id="PS00039">
    <property type="entry name" value="DEAD_ATP_HELICASE"/>
    <property type="match status" value="1"/>
</dbReference>
<dbReference type="CDD" id="cd17949">
    <property type="entry name" value="DEADc_DDX31"/>
    <property type="match status" value="1"/>
</dbReference>
<dbReference type="AlphaFoldDB" id="A9V840"/>
<name>A9V840_MONBE</name>
<accession>A9V840</accession>
<dbReference type="EC" id="3.6.4.13" evidence="6"/>
<dbReference type="Pfam" id="PF13959">
    <property type="entry name" value="CTE_SPB4"/>
    <property type="match status" value="1"/>
</dbReference>
<feature type="domain" description="Helicase ATP-binding" evidence="8">
    <location>
        <begin position="380"/>
        <end position="567"/>
    </location>
</feature>